<gene>
    <name evidence="13" type="ORF">RDB_LOCUS137773</name>
</gene>
<feature type="compositionally biased region" description="Polar residues" evidence="11">
    <location>
        <begin position="1"/>
        <end position="28"/>
    </location>
</feature>
<feature type="compositionally biased region" description="Low complexity" evidence="11">
    <location>
        <begin position="155"/>
        <end position="167"/>
    </location>
</feature>
<reference evidence="13" key="1">
    <citation type="submission" date="2021-01" db="EMBL/GenBank/DDBJ databases">
        <authorList>
            <person name="Kaushik A."/>
        </authorList>
    </citation>
    <scope>NUCLEOTIDE SEQUENCE</scope>
    <source>
        <strain evidence="13">AG6-10EEA</strain>
    </source>
</reference>
<dbReference type="PROSITE" id="PS50206">
    <property type="entry name" value="RHODANESE_3"/>
    <property type="match status" value="1"/>
</dbReference>
<evidence type="ECO:0000256" key="4">
    <source>
        <dbReference type="ARBA" id="ARBA00022776"/>
    </source>
</evidence>
<name>A0A8H3HKN1_9AGAM</name>
<dbReference type="FunFam" id="3.40.250.10:FF:000021">
    <property type="entry name" value="M-phase inducer phosphatase cdc-25.2"/>
    <property type="match status" value="1"/>
</dbReference>
<dbReference type="GO" id="GO:0004792">
    <property type="term" value="F:thiosulfate-cyanide sulfurtransferase activity"/>
    <property type="evidence" value="ECO:0007669"/>
    <property type="project" value="InterPro"/>
</dbReference>
<feature type="compositionally biased region" description="Polar residues" evidence="11">
    <location>
        <begin position="289"/>
        <end position="300"/>
    </location>
</feature>
<feature type="compositionally biased region" description="Polar residues" evidence="11">
    <location>
        <begin position="174"/>
        <end position="195"/>
    </location>
</feature>
<feature type="compositionally biased region" description="Low complexity" evidence="11">
    <location>
        <begin position="349"/>
        <end position="362"/>
    </location>
</feature>
<evidence type="ECO:0000256" key="2">
    <source>
        <dbReference type="ARBA" id="ARBA00013064"/>
    </source>
</evidence>
<dbReference type="CDD" id="cd01530">
    <property type="entry name" value="Cdc25"/>
    <property type="match status" value="1"/>
</dbReference>
<evidence type="ECO:0000256" key="11">
    <source>
        <dbReference type="SAM" id="MobiDB-lite"/>
    </source>
</evidence>
<proteinExistence type="inferred from homology"/>
<comment type="catalytic activity">
    <reaction evidence="8 10">
        <text>O-phospho-L-tyrosyl-[protein] + H2O = L-tyrosyl-[protein] + phosphate</text>
        <dbReference type="Rhea" id="RHEA:10684"/>
        <dbReference type="Rhea" id="RHEA-COMP:10136"/>
        <dbReference type="Rhea" id="RHEA-COMP:20101"/>
        <dbReference type="ChEBI" id="CHEBI:15377"/>
        <dbReference type="ChEBI" id="CHEBI:43474"/>
        <dbReference type="ChEBI" id="CHEBI:46858"/>
        <dbReference type="ChEBI" id="CHEBI:61978"/>
        <dbReference type="EC" id="3.1.3.48"/>
    </reaction>
</comment>
<protein>
    <recommendedName>
        <fullName evidence="9 10">M-phase inducer phosphatase</fullName>
        <ecNumber evidence="2 10">3.1.3.48</ecNumber>
    </recommendedName>
</protein>
<dbReference type="SUPFAM" id="SSF52821">
    <property type="entry name" value="Rhodanese/Cell cycle control phosphatase"/>
    <property type="match status" value="1"/>
</dbReference>
<feature type="compositionally biased region" description="Low complexity" evidence="11">
    <location>
        <begin position="716"/>
        <end position="728"/>
    </location>
</feature>
<feature type="compositionally biased region" description="Polar residues" evidence="11">
    <location>
        <begin position="216"/>
        <end position="225"/>
    </location>
</feature>
<evidence type="ECO:0000313" key="13">
    <source>
        <dbReference type="EMBL" id="CAE6516537.1"/>
    </source>
</evidence>
<dbReference type="SMART" id="SM00450">
    <property type="entry name" value="RHOD"/>
    <property type="match status" value="1"/>
</dbReference>
<comment type="similarity">
    <text evidence="1 10">Belongs to the MPI phosphatase family.</text>
</comment>
<keyword evidence="6 10" id="KW-0904">Protein phosphatase</keyword>
<feature type="compositionally biased region" description="Low complexity" evidence="11">
    <location>
        <begin position="328"/>
        <end position="339"/>
    </location>
</feature>
<dbReference type="PANTHER" id="PTHR10828:SF17">
    <property type="entry name" value="PROTEIN-TYROSINE-PHOSPHATASE"/>
    <property type="match status" value="1"/>
</dbReference>
<dbReference type="Proteomes" id="UP000663853">
    <property type="component" value="Unassembled WGS sequence"/>
</dbReference>
<dbReference type="GO" id="GO:0004725">
    <property type="term" value="F:protein tyrosine phosphatase activity"/>
    <property type="evidence" value="ECO:0007669"/>
    <property type="project" value="UniProtKB-UniRule"/>
</dbReference>
<feature type="region of interest" description="Disordered" evidence="11">
    <location>
        <begin position="706"/>
        <end position="759"/>
    </location>
</feature>
<evidence type="ECO:0000256" key="9">
    <source>
        <dbReference type="ARBA" id="ARBA00067190"/>
    </source>
</evidence>
<evidence type="ECO:0000313" key="14">
    <source>
        <dbReference type="Proteomes" id="UP000663853"/>
    </source>
</evidence>
<accession>A0A8H3HKN1</accession>
<dbReference type="Pfam" id="PF00581">
    <property type="entry name" value="Rhodanese"/>
    <property type="match status" value="1"/>
</dbReference>
<evidence type="ECO:0000256" key="6">
    <source>
        <dbReference type="ARBA" id="ARBA00022912"/>
    </source>
</evidence>
<feature type="region of interest" description="Disordered" evidence="11">
    <location>
        <begin position="1"/>
        <end position="48"/>
    </location>
</feature>
<dbReference type="EC" id="3.1.3.48" evidence="2 10"/>
<evidence type="ECO:0000256" key="5">
    <source>
        <dbReference type="ARBA" id="ARBA00022801"/>
    </source>
</evidence>
<evidence type="ECO:0000256" key="3">
    <source>
        <dbReference type="ARBA" id="ARBA00022618"/>
    </source>
</evidence>
<evidence type="ECO:0000256" key="8">
    <source>
        <dbReference type="ARBA" id="ARBA00051722"/>
    </source>
</evidence>
<comment type="function">
    <text evidence="10">Tyrosine protein phosphatase which functions as a dosage-dependent inducer of mitotic progression.</text>
</comment>
<dbReference type="PRINTS" id="PR00716">
    <property type="entry name" value="MPIPHPHTASE"/>
</dbReference>
<dbReference type="GO" id="GO:0005737">
    <property type="term" value="C:cytoplasm"/>
    <property type="evidence" value="ECO:0007669"/>
    <property type="project" value="TreeGrafter"/>
</dbReference>
<feature type="region of interest" description="Disordered" evidence="11">
    <location>
        <begin position="413"/>
        <end position="433"/>
    </location>
</feature>
<keyword evidence="7 10" id="KW-0131">Cell cycle</keyword>
<dbReference type="AlphaFoldDB" id="A0A8H3HKN1"/>
<dbReference type="GO" id="GO:0010971">
    <property type="term" value="P:positive regulation of G2/M transition of mitotic cell cycle"/>
    <property type="evidence" value="ECO:0007669"/>
    <property type="project" value="TreeGrafter"/>
</dbReference>
<keyword evidence="3 10" id="KW-0132">Cell division</keyword>
<dbReference type="PROSITE" id="PS00380">
    <property type="entry name" value="RHODANESE_1"/>
    <property type="match status" value="1"/>
</dbReference>
<dbReference type="GO" id="GO:0000086">
    <property type="term" value="P:G2/M transition of mitotic cell cycle"/>
    <property type="evidence" value="ECO:0007669"/>
    <property type="project" value="TreeGrafter"/>
</dbReference>
<dbReference type="InterPro" id="IPR001307">
    <property type="entry name" value="Thiosulphate_STrfase_CS"/>
</dbReference>
<feature type="compositionally biased region" description="Acidic residues" evidence="11">
    <location>
        <begin position="312"/>
        <end position="323"/>
    </location>
</feature>
<evidence type="ECO:0000259" key="12">
    <source>
        <dbReference type="PROSITE" id="PS50206"/>
    </source>
</evidence>
<keyword evidence="5 10" id="KW-0378">Hydrolase</keyword>
<dbReference type="GO" id="GO:0005634">
    <property type="term" value="C:nucleus"/>
    <property type="evidence" value="ECO:0007669"/>
    <property type="project" value="TreeGrafter"/>
</dbReference>
<comment type="caution">
    <text evidence="13">The sequence shown here is derived from an EMBL/GenBank/DDBJ whole genome shotgun (WGS) entry which is preliminary data.</text>
</comment>
<dbReference type="PANTHER" id="PTHR10828">
    <property type="entry name" value="M-PHASE INDUCER PHOSPHATASE DUAL SPECIFICITY PHOSPHATASE CDC25"/>
    <property type="match status" value="1"/>
</dbReference>
<dbReference type="InterPro" id="IPR036873">
    <property type="entry name" value="Rhodanese-like_dom_sf"/>
</dbReference>
<feature type="region of interest" description="Disordered" evidence="11">
    <location>
        <begin position="153"/>
        <end position="244"/>
    </location>
</feature>
<dbReference type="InterPro" id="IPR001763">
    <property type="entry name" value="Rhodanese-like_dom"/>
</dbReference>
<dbReference type="GO" id="GO:0051301">
    <property type="term" value="P:cell division"/>
    <property type="evidence" value="ECO:0007669"/>
    <property type="project" value="UniProtKB-UniRule"/>
</dbReference>
<feature type="domain" description="Rhodanese" evidence="12">
    <location>
        <begin position="547"/>
        <end position="660"/>
    </location>
</feature>
<evidence type="ECO:0000256" key="7">
    <source>
        <dbReference type="ARBA" id="ARBA00023306"/>
    </source>
</evidence>
<feature type="compositionally biased region" description="Polar residues" evidence="11">
    <location>
        <begin position="488"/>
        <end position="499"/>
    </location>
</feature>
<organism evidence="13 14">
    <name type="scientific">Rhizoctonia solani</name>
    <dbReference type="NCBI Taxonomy" id="456999"/>
    <lineage>
        <taxon>Eukaryota</taxon>
        <taxon>Fungi</taxon>
        <taxon>Dikarya</taxon>
        <taxon>Basidiomycota</taxon>
        <taxon>Agaricomycotina</taxon>
        <taxon>Agaricomycetes</taxon>
        <taxon>Cantharellales</taxon>
        <taxon>Ceratobasidiaceae</taxon>
        <taxon>Rhizoctonia</taxon>
    </lineage>
</organism>
<feature type="region of interest" description="Disordered" evidence="11">
    <location>
        <begin position="475"/>
        <end position="501"/>
    </location>
</feature>
<dbReference type="GO" id="GO:0110032">
    <property type="term" value="P:positive regulation of G2/MI transition of meiotic cell cycle"/>
    <property type="evidence" value="ECO:0007669"/>
    <property type="project" value="TreeGrafter"/>
</dbReference>
<evidence type="ECO:0000256" key="10">
    <source>
        <dbReference type="RuleBase" id="RU368028"/>
    </source>
</evidence>
<dbReference type="Gene3D" id="3.40.250.10">
    <property type="entry name" value="Rhodanese-like domain"/>
    <property type="match status" value="1"/>
</dbReference>
<sequence length="789" mass="84525">MASTFFLPPNSTSAFTTRPRSSTTQTLTAPRMGLTVPRTAQPQHDDKYIEGDAPFLTEAEDLEMSFASTMSLSSAPNSPPAHPTEFSSGSQFLIPPQQRMDPSSPAPMDISPAPRRIASTLKFPTASERAATTKGLTGSALVKELLRTFGQDVANTSHSSHNSSTSTVRDVPRSNLNKSPISASVKVNSSRSRGTLPTGWMQQPEPISSVIAPKSPESSQSNAVRNRSRTKTFPHVNEESSTASVTWDNSIACDAMDIDGDVSVAHSVTAPSSPSGPTAAGFNELFFQPSSPVAHSNSSPDGKRGQAHTEDDHEEFPEFDPEEEIAHLQEQQRAAELAASSPDKPALFSSSPPVSPSSRAVRPAVGLGLGRPFERSVTTGGQGSLFEGLAAGQAPLPKRSNVFAPRRPAVLKNEAAASSTGSLPGSRPGALHPTRRAFSASITSSALLMGKPINDNLGSDDSLCDDGSPARAYATRKAAGPPMRRLVPSQNERPKQSSPLARVGLPGFGDNEADGKVLPCHRVREDGLMRINCDTLDDLLAGKYNSQISSYTVIDCRFDYEYEGGHVPGAINLNTTQAIEECLLGNNKPAPSRSGDGTKKDILVFHCEFSAKRAPTFAKHLRSRDRALNSHSYPNIHYPEVYVMAGGYNQYFKEKPSQVEPPFSYVQMDDPSHLHARHSDLNNFRRWERTKSHTYGEKQAAAAAIASGKAHMKPNSAPAEASSSQAQSRMGGGSSALSTLDENDDSLYNHEDDLSPCPPSGAANYLRLAGKSRGTLERAASFGFAMTKR</sequence>
<feature type="region of interest" description="Disordered" evidence="11">
    <location>
        <begin position="68"/>
        <end position="112"/>
    </location>
</feature>
<feature type="compositionally biased region" description="Basic and acidic residues" evidence="11">
    <location>
        <begin position="301"/>
        <end position="311"/>
    </location>
</feature>
<feature type="region of interest" description="Disordered" evidence="11">
    <location>
        <begin position="289"/>
        <end position="362"/>
    </location>
</feature>
<dbReference type="EMBL" id="CAJMXA010003805">
    <property type="protein sequence ID" value="CAE6516537.1"/>
    <property type="molecule type" value="Genomic_DNA"/>
</dbReference>
<dbReference type="InterPro" id="IPR000751">
    <property type="entry name" value="MPI_Phosphatase"/>
</dbReference>
<evidence type="ECO:0000256" key="1">
    <source>
        <dbReference type="ARBA" id="ARBA00011065"/>
    </source>
</evidence>
<keyword evidence="4 10" id="KW-0498">Mitosis</keyword>